<feature type="compositionally biased region" description="Pro residues" evidence="1">
    <location>
        <begin position="683"/>
        <end position="695"/>
    </location>
</feature>
<dbReference type="AlphaFoldDB" id="A0A8H6VEV8"/>
<dbReference type="EMBL" id="JABCIY010000178">
    <property type="protein sequence ID" value="KAF7189808.1"/>
    <property type="molecule type" value="Genomic_DNA"/>
</dbReference>
<comment type="caution">
    <text evidence="2">The sequence shown here is derived from an EMBL/GenBank/DDBJ whole genome shotgun (WGS) entry which is preliminary data.</text>
</comment>
<dbReference type="PANTHER" id="PTHR40788">
    <property type="entry name" value="CLR5 DOMAIN-CONTAINING PROTEIN-RELATED"/>
    <property type="match status" value="1"/>
</dbReference>
<feature type="region of interest" description="Disordered" evidence="1">
    <location>
        <begin position="720"/>
        <end position="752"/>
    </location>
</feature>
<reference evidence="2" key="1">
    <citation type="submission" date="2020-04" db="EMBL/GenBank/DDBJ databases">
        <title>Draft genome resource of the tomato pathogen Pseudocercospora fuligena.</title>
        <authorList>
            <person name="Zaccaron A."/>
        </authorList>
    </citation>
    <scope>NUCLEOTIDE SEQUENCE</scope>
    <source>
        <strain evidence="2">PF001</strain>
    </source>
</reference>
<protein>
    <submittedName>
        <fullName evidence="2">Uncharacterized protein</fullName>
    </submittedName>
</protein>
<keyword evidence="3" id="KW-1185">Reference proteome</keyword>
<dbReference type="PANTHER" id="PTHR40788:SF2">
    <property type="entry name" value="CLR5 DOMAIN-CONTAINING PROTEIN"/>
    <property type="match status" value="1"/>
</dbReference>
<evidence type="ECO:0000313" key="2">
    <source>
        <dbReference type="EMBL" id="KAF7189808.1"/>
    </source>
</evidence>
<evidence type="ECO:0000313" key="3">
    <source>
        <dbReference type="Proteomes" id="UP000660729"/>
    </source>
</evidence>
<name>A0A8H6VEV8_9PEZI</name>
<proteinExistence type="predicted"/>
<feature type="region of interest" description="Disordered" evidence="1">
    <location>
        <begin position="683"/>
        <end position="702"/>
    </location>
</feature>
<organism evidence="2 3">
    <name type="scientific">Pseudocercospora fuligena</name>
    <dbReference type="NCBI Taxonomy" id="685502"/>
    <lineage>
        <taxon>Eukaryota</taxon>
        <taxon>Fungi</taxon>
        <taxon>Dikarya</taxon>
        <taxon>Ascomycota</taxon>
        <taxon>Pezizomycotina</taxon>
        <taxon>Dothideomycetes</taxon>
        <taxon>Dothideomycetidae</taxon>
        <taxon>Mycosphaerellales</taxon>
        <taxon>Mycosphaerellaceae</taxon>
        <taxon>Pseudocercospora</taxon>
    </lineage>
</organism>
<sequence length="885" mass="102634">MSPKMSPKEKSLHQVRDARDLPEDLSNVATVAPDYRSYTYEFLSELGDEHNLGCKCCRFAYGKDLPIPKKLSTEETRCAARHFTISIFKDWTQLNAIIKRFEATIQKRWMKKSIKQRREILLKAWPGMSPTHRPDFENMRSIMKQASRARTCRTEAYLWPQINLEDLQSRNLLLHFLKSRGRNLPDTFRVADIKAAHLGDGWDRSLDYEQYFEDYCCEFHYYQDHDHEAEKLCLLFEEKCSPSFYGKVIINHTKELLPCQFKFLRRSHEGLLSLEIQQGIYRFLLSCAKHVLHDVAPAQFFLAPSTPEPPIPEARSNEYHSISAHSLEECYNVPQKLDLHRLRLLVDSRRASAEDHLWLLKEDPAYLMDVLREWKEHGVSHDDRLCSCNDCWNTCAGIAITYSFEMYVFWDDLCRKLKTMPEIDIQLARADKERVKLSRQDEDRWAALVDVVWHLVVQPISHLESGIPCSPRLRHRYSYHPEKERKDRWQLRSGASDAERRIDQLWYSISREEQRERHGLLGLIQEFQYMLDTDAEAAQSIDPWLTTHFSDIALCAELMHSVDALAPWLDENKAAMLCYRPSVEKQIDKLRTLQAKLRIGIHHVSYGDHMVWAPVDKGWLDYPIDRKSNLANNTQIRLAELRLDAFWKSLESGVAKVEGFSLDKVIKCRLSQPRTLFRTAPWVEPPATLPTPPTTPNEKRRRPAPLCEIDSNIQHGSSIPLAKKDLVKAHPKDKKKTRGTPAAQDPRLPAHPVTVAPKADRLVVPKRAYKTLSTLLPSPVEAQQPRPELAWEEILFAFNAIGLQPTKLYGSAWIFSPVPKGEIRGNDRDGVITVGKMDLERSIQFHEPKEVRRGQKVPRGMVRTFGRRLKHAFGWEHAEQLFESD</sequence>
<evidence type="ECO:0000256" key="1">
    <source>
        <dbReference type="SAM" id="MobiDB-lite"/>
    </source>
</evidence>
<accession>A0A8H6VEV8</accession>
<dbReference type="Proteomes" id="UP000660729">
    <property type="component" value="Unassembled WGS sequence"/>
</dbReference>
<dbReference type="OrthoDB" id="2922289at2759"/>
<gene>
    <name evidence="2" type="ORF">HII31_08915</name>
</gene>